<sequence length="195" mass="21963">MENLTCPRVLNYSRPAPFLPSPSPTLITHRTLGVCPLFPYVAGDRRHQQKGPVTVRHSTAACRLNPTPVLEKQRLCCESCLTCRLRGTHLTHDSVRRQKMSVTHNQEAATIPLAPLASPRQRGLDRHAVKRPPLSTARHLPSQNNLENIRLLLHLAMCSSAFPPFAWSRTLRRPSVCERRKVQEYGTVKLSERAG</sequence>
<accession>A0AAW0UQ91</accession>
<protein>
    <submittedName>
        <fullName evidence="1">Uncharacterized protein</fullName>
    </submittedName>
</protein>
<dbReference type="EMBL" id="JARAKH010000007">
    <property type="protein sequence ID" value="KAK8402312.1"/>
    <property type="molecule type" value="Genomic_DNA"/>
</dbReference>
<gene>
    <name evidence="1" type="ORF">O3P69_000614</name>
</gene>
<organism evidence="1 2">
    <name type="scientific">Scylla paramamosain</name>
    <name type="common">Mud crab</name>
    <dbReference type="NCBI Taxonomy" id="85552"/>
    <lineage>
        <taxon>Eukaryota</taxon>
        <taxon>Metazoa</taxon>
        <taxon>Ecdysozoa</taxon>
        <taxon>Arthropoda</taxon>
        <taxon>Crustacea</taxon>
        <taxon>Multicrustacea</taxon>
        <taxon>Malacostraca</taxon>
        <taxon>Eumalacostraca</taxon>
        <taxon>Eucarida</taxon>
        <taxon>Decapoda</taxon>
        <taxon>Pleocyemata</taxon>
        <taxon>Brachyura</taxon>
        <taxon>Eubrachyura</taxon>
        <taxon>Portunoidea</taxon>
        <taxon>Portunidae</taxon>
        <taxon>Portuninae</taxon>
        <taxon>Scylla</taxon>
    </lineage>
</organism>
<dbReference type="Proteomes" id="UP001487740">
    <property type="component" value="Unassembled WGS sequence"/>
</dbReference>
<name>A0AAW0UQ91_SCYPA</name>
<dbReference type="AlphaFoldDB" id="A0AAW0UQ91"/>
<evidence type="ECO:0000313" key="2">
    <source>
        <dbReference type="Proteomes" id="UP001487740"/>
    </source>
</evidence>
<proteinExistence type="predicted"/>
<evidence type="ECO:0000313" key="1">
    <source>
        <dbReference type="EMBL" id="KAK8402312.1"/>
    </source>
</evidence>
<reference evidence="1 2" key="1">
    <citation type="submission" date="2023-03" db="EMBL/GenBank/DDBJ databases">
        <title>High-quality genome of Scylla paramamosain provides insights in environmental adaptation.</title>
        <authorList>
            <person name="Zhang L."/>
        </authorList>
    </citation>
    <scope>NUCLEOTIDE SEQUENCE [LARGE SCALE GENOMIC DNA]</scope>
    <source>
        <strain evidence="1">LZ_2023a</strain>
        <tissue evidence="1">Muscle</tissue>
    </source>
</reference>
<keyword evidence="2" id="KW-1185">Reference proteome</keyword>
<comment type="caution">
    <text evidence="1">The sequence shown here is derived from an EMBL/GenBank/DDBJ whole genome shotgun (WGS) entry which is preliminary data.</text>
</comment>